<accession>K3ZBL2</accession>
<dbReference type="InParanoid" id="K3ZBL2"/>
<reference evidence="3" key="1">
    <citation type="journal article" date="2012" name="Nat. Biotechnol.">
        <title>Reference genome sequence of the model plant Setaria.</title>
        <authorList>
            <person name="Bennetzen J.L."/>
            <person name="Schmutz J."/>
            <person name="Wang H."/>
            <person name="Percifield R."/>
            <person name="Hawkins J."/>
            <person name="Pontaroli A.C."/>
            <person name="Estep M."/>
            <person name="Feng L."/>
            <person name="Vaughn J.N."/>
            <person name="Grimwood J."/>
            <person name="Jenkins J."/>
            <person name="Barry K."/>
            <person name="Lindquist E."/>
            <person name="Hellsten U."/>
            <person name="Deshpande S."/>
            <person name="Wang X."/>
            <person name="Wu X."/>
            <person name="Mitros T."/>
            <person name="Triplett J."/>
            <person name="Yang X."/>
            <person name="Ye C.Y."/>
            <person name="Mauro-Herrera M."/>
            <person name="Wang L."/>
            <person name="Li P."/>
            <person name="Sharma M."/>
            <person name="Sharma R."/>
            <person name="Ronald P.C."/>
            <person name="Panaud O."/>
            <person name="Kellogg E.A."/>
            <person name="Brutnell T.P."/>
            <person name="Doust A.N."/>
            <person name="Tuskan G.A."/>
            <person name="Rokhsar D."/>
            <person name="Devos K.M."/>
        </authorList>
    </citation>
    <scope>NUCLEOTIDE SEQUENCE [LARGE SCALE GENOMIC DNA]</scope>
    <source>
        <strain evidence="3">cv. Yugu1</strain>
    </source>
</reference>
<dbReference type="Gramene" id="KQL16631">
    <property type="protein sequence ID" value="KQL16631"/>
    <property type="gene ID" value="SETIT_023933mg"/>
</dbReference>
<feature type="coiled-coil region" evidence="1">
    <location>
        <begin position="1"/>
        <end position="28"/>
    </location>
</feature>
<dbReference type="Proteomes" id="UP000004995">
    <property type="component" value="Unassembled WGS sequence"/>
</dbReference>
<reference evidence="2" key="2">
    <citation type="submission" date="2018-08" db="UniProtKB">
        <authorList>
            <consortium name="EnsemblPlants"/>
        </authorList>
    </citation>
    <scope>IDENTIFICATION</scope>
    <source>
        <strain evidence="2">Yugu1</strain>
    </source>
</reference>
<dbReference type="EnsemblPlants" id="KQL16631">
    <property type="protein sequence ID" value="KQL16631"/>
    <property type="gene ID" value="SETIT_023933mg"/>
</dbReference>
<sequence>MEKLRTRAARAEQEIEEMRSEAEKFGELMGRLFDVLGRGMRVFGALARDVVIISLGYILVKNV</sequence>
<keyword evidence="3" id="KW-1185">Reference proteome</keyword>
<protein>
    <submittedName>
        <fullName evidence="2">Uncharacterized protein</fullName>
    </submittedName>
</protein>
<evidence type="ECO:0000256" key="1">
    <source>
        <dbReference type="SAM" id="Coils"/>
    </source>
</evidence>
<evidence type="ECO:0000313" key="2">
    <source>
        <dbReference type="EnsemblPlants" id="KQL16631"/>
    </source>
</evidence>
<dbReference type="AlphaFoldDB" id="K3ZBL2"/>
<keyword evidence="1" id="KW-0175">Coiled coil</keyword>
<dbReference type="HOGENOM" id="CLU_2890070_0_0_1"/>
<organism evidence="2 3">
    <name type="scientific">Setaria italica</name>
    <name type="common">Foxtail millet</name>
    <name type="synonym">Panicum italicum</name>
    <dbReference type="NCBI Taxonomy" id="4555"/>
    <lineage>
        <taxon>Eukaryota</taxon>
        <taxon>Viridiplantae</taxon>
        <taxon>Streptophyta</taxon>
        <taxon>Embryophyta</taxon>
        <taxon>Tracheophyta</taxon>
        <taxon>Spermatophyta</taxon>
        <taxon>Magnoliopsida</taxon>
        <taxon>Liliopsida</taxon>
        <taxon>Poales</taxon>
        <taxon>Poaceae</taxon>
        <taxon>PACMAD clade</taxon>
        <taxon>Panicoideae</taxon>
        <taxon>Panicodae</taxon>
        <taxon>Paniceae</taxon>
        <taxon>Cenchrinae</taxon>
        <taxon>Setaria</taxon>
    </lineage>
</organism>
<dbReference type="EMBL" id="AGNK02002024">
    <property type="status" value="NOT_ANNOTATED_CDS"/>
    <property type="molecule type" value="Genomic_DNA"/>
</dbReference>
<proteinExistence type="predicted"/>
<evidence type="ECO:0000313" key="3">
    <source>
        <dbReference type="Proteomes" id="UP000004995"/>
    </source>
</evidence>
<name>K3ZBL2_SETIT</name>